<dbReference type="EMBL" id="AOTD01000143">
    <property type="protein sequence ID" value="EMG30596.1"/>
    <property type="molecule type" value="Genomic_DNA"/>
</dbReference>
<dbReference type="STRING" id="1073353.H740_05660"/>
<dbReference type="Proteomes" id="UP000011782">
    <property type="component" value="Unassembled WGS sequence"/>
</dbReference>
<dbReference type="AlphaFoldDB" id="M3IKK8"/>
<dbReference type="InterPro" id="IPR021484">
    <property type="entry name" value="DUF3137"/>
</dbReference>
<accession>M3IKK8</accession>
<reference evidence="1 2" key="1">
    <citation type="submission" date="2013-02" db="EMBL/GenBank/DDBJ databases">
        <title>Co-occurrence of anaerobic bacteria in colorectal carcinomas.</title>
        <authorList>
            <person name="Holt R.A."/>
            <person name="Warren R.L."/>
            <person name="Allen-Vercoe E."/>
            <person name="Pleasance S."/>
            <person name="Freeman D.J."/>
            <person name="Watson P."/>
            <person name="Moore R."/>
            <person name="Cochrane K."/>
        </authorList>
    </citation>
    <scope>NUCLEOTIDE SEQUENCE [LARGE SCALE GENOMIC DNA]</scope>
    <source>
        <strain evidence="1 2">CC57C</strain>
    </source>
</reference>
<protein>
    <recommendedName>
        <fullName evidence="3">DUF3137 domain-containing protein</fullName>
    </recommendedName>
</protein>
<dbReference type="Pfam" id="PF11335">
    <property type="entry name" value="DUF3137"/>
    <property type="match status" value="1"/>
</dbReference>
<dbReference type="PATRIC" id="fig|1073353.3.peg.1215"/>
<dbReference type="RefSeq" id="WP_002952226.1">
    <property type="nucleotide sequence ID" value="NZ_AOTD01000143.1"/>
</dbReference>
<name>M3IKK8_9BACT</name>
<organism evidence="1 2">
    <name type="scientific">Campylobacter showae CC57C</name>
    <dbReference type="NCBI Taxonomy" id="1073353"/>
    <lineage>
        <taxon>Bacteria</taxon>
        <taxon>Pseudomonadati</taxon>
        <taxon>Campylobacterota</taxon>
        <taxon>Epsilonproteobacteria</taxon>
        <taxon>Campylobacterales</taxon>
        <taxon>Campylobacteraceae</taxon>
        <taxon>Campylobacter</taxon>
    </lineage>
</organism>
<evidence type="ECO:0000313" key="1">
    <source>
        <dbReference type="EMBL" id="EMG30596.1"/>
    </source>
</evidence>
<evidence type="ECO:0000313" key="2">
    <source>
        <dbReference type="Proteomes" id="UP000011782"/>
    </source>
</evidence>
<sequence>MWVYEEFYKDVYIRTIISDINQAFSYEPSAGISREEFKKIGLYAQNKFRAEDQISGIYNGVKFSLSEAIRIPGGTIVAGTGYSPEIASVLFVTTAFYTIYSNAQAFSGSVLVCEFYKKFSGQTIVASRTLNTKFLGEKERMDDTLFNDEFRVFTDDKVEARYLLTPAFMKRLRELKIKFAGEMGVSAAFMDDKFYLFLNGAKNRFETTPFSLPPSLYDVKQIKKEISELLSIIDELNLNLDIFK</sequence>
<proteinExistence type="predicted"/>
<gene>
    <name evidence="1" type="ORF">H740_05660</name>
</gene>
<comment type="caution">
    <text evidence="1">The sequence shown here is derived from an EMBL/GenBank/DDBJ whole genome shotgun (WGS) entry which is preliminary data.</text>
</comment>
<evidence type="ECO:0008006" key="3">
    <source>
        <dbReference type="Google" id="ProtNLM"/>
    </source>
</evidence>